<accession>A0A2I5THY1</accession>
<evidence type="ECO:0000313" key="3">
    <source>
        <dbReference type="Proteomes" id="UP000017700"/>
    </source>
</evidence>
<protein>
    <submittedName>
        <fullName evidence="2">Uncharacterized protein</fullName>
    </submittedName>
</protein>
<sequence>MGTQRAVARWEKARRFIRPLRKHDRQRSEHQPFFRDFASKEDVAIEIETEFWDFYIDEVSKRNVQGNLLVF</sequence>
<dbReference type="EMBL" id="CP025084">
    <property type="protein sequence ID" value="AUH04172.1"/>
    <property type="molecule type" value="Genomic_DNA"/>
</dbReference>
<dbReference type="EMBL" id="CP025085">
    <property type="protein sequence ID" value="AUG99852.1"/>
    <property type="molecule type" value="Genomic_DNA"/>
</dbReference>
<dbReference type="Proteomes" id="UP000233778">
    <property type="component" value="Chromosome"/>
</dbReference>
<evidence type="ECO:0000313" key="2">
    <source>
        <dbReference type="EMBL" id="AUH04172.1"/>
    </source>
</evidence>
<dbReference type="Proteomes" id="UP000017700">
    <property type="component" value="Chromosome"/>
</dbReference>
<reference evidence="1 4" key="3">
    <citation type="submission" date="2017-11" db="EMBL/GenBank/DDBJ databases">
        <title>Complete genome sequence of Serratia sp. ATCC 39006 LacA.</title>
        <authorList>
            <person name="Hampton H.G."/>
            <person name="Jackson S.A."/>
            <person name="Jauregui R."/>
            <person name="Poulter G.T.M."/>
            <person name="Salmond G.P.C."/>
            <person name="Fineran P.C."/>
        </authorList>
    </citation>
    <scope>NUCLEOTIDE SEQUENCE [LARGE SCALE GENOMIC DNA]</scope>
    <source>
        <strain evidence="1 4">ATCC 39006</strain>
    </source>
</reference>
<keyword evidence="3" id="KW-1185">Reference proteome</keyword>
<dbReference type="AlphaFoldDB" id="A0A2I5THY1"/>
<name>A0A2I5THY1_SERS3</name>
<reference evidence="2" key="2">
    <citation type="submission" date="2013-09" db="EMBL/GenBank/DDBJ databases">
        <authorList>
            <person name="Wang G."/>
            <person name="Yang Y."/>
            <person name="Su Y."/>
        </authorList>
    </citation>
    <scope>NUCLEOTIDE SEQUENCE</scope>
    <source>
        <strain evidence="2">ATCC 39006</strain>
    </source>
</reference>
<proteinExistence type="predicted"/>
<reference evidence="2" key="4">
    <citation type="submission" date="2017-11" db="EMBL/GenBank/DDBJ databases">
        <title>Complete genome sequence of Serratia sp. ATCC 39006.</title>
        <authorList>
            <person name="Hampton H.G."/>
            <person name="Jackson S.A."/>
            <person name="Jauregui R."/>
            <person name="Poulter G.T.M."/>
            <person name="Salmond G.P.C."/>
            <person name="Fineran P.C."/>
        </authorList>
    </citation>
    <scope>NUCLEOTIDE SEQUENCE</scope>
    <source>
        <strain evidence="2">ATCC 39006</strain>
    </source>
</reference>
<dbReference type="KEGG" id="serq:CWC46_08550"/>
<gene>
    <name evidence="1" type="ORF">CWC46_08550</name>
    <name evidence="2" type="ORF">Ser39006_008555</name>
</gene>
<dbReference type="KEGG" id="sera:Ser39006_008555"/>
<evidence type="ECO:0000313" key="1">
    <source>
        <dbReference type="EMBL" id="AUG99852.1"/>
    </source>
</evidence>
<reference evidence="2 3" key="1">
    <citation type="journal article" date="2013" name="Genome Announc.">
        <title>Draft genome sequence of Serratia sp. strain ATCC 39006, a model bacterium for analysis of the biosynthesis and regulation of prodigiosin, a carbapenem, and gas vesicles.</title>
        <authorList>
            <person name="Fineran P.C."/>
            <person name="Iglesias Cans M.C."/>
            <person name="Ramsay J.P."/>
            <person name="Wilf N.M."/>
            <person name="Cossyleon D."/>
            <person name="McNeil M.B."/>
            <person name="Williamson N.R."/>
            <person name="Monson R.E."/>
            <person name="Becher S.A."/>
            <person name="Stanton J.A."/>
            <person name="Brugger K."/>
            <person name="Brown S.D."/>
            <person name="Salmond G.P."/>
        </authorList>
    </citation>
    <scope>NUCLEOTIDE SEQUENCE [LARGE SCALE GENOMIC DNA]</scope>
    <source>
        <strain evidence="2">ATCC 39006</strain>
        <strain evidence="3">ATCC 39006 / SC 11482</strain>
    </source>
</reference>
<evidence type="ECO:0000313" key="4">
    <source>
        <dbReference type="Proteomes" id="UP000233778"/>
    </source>
</evidence>
<organism evidence="2 3">
    <name type="scientific">Serratia sp. (strain ATCC 39006)</name>
    <name type="common">Prodigiosinella confusarubida</name>
    <dbReference type="NCBI Taxonomy" id="104623"/>
    <lineage>
        <taxon>Bacteria</taxon>
        <taxon>Pseudomonadati</taxon>
        <taxon>Pseudomonadota</taxon>
        <taxon>Gammaproteobacteria</taxon>
        <taxon>Enterobacterales</taxon>
        <taxon>Pectobacteriaceae</taxon>
        <taxon>Prodigiosinella</taxon>
    </lineage>
</organism>